<proteinExistence type="predicted"/>
<keyword evidence="3" id="KW-1185">Reference proteome</keyword>
<feature type="compositionally biased region" description="Low complexity" evidence="1">
    <location>
        <begin position="77"/>
        <end position="91"/>
    </location>
</feature>
<feature type="compositionally biased region" description="Polar residues" evidence="1">
    <location>
        <begin position="28"/>
        <end position="37"/>
    </location>
</feature>
<accession>A0A2T2NPS6</accession>
<feature type="region of interest" description="Disordered" evidence="1">
    <location>
        <begin position="60"/>
        <end position="102"/>
    </location>
</feature>
<evidence type="ECO:0000256" key="1">
    <source>
        <dbReference type="SAM" id="MobiDB-lite"/>
    </source>
</evidence>
<reference evidence="2 3" key="1">
    <citation type="journal article" date="2018" name="Front. Microbiol.">
        <title>Genome-Wide Analysis of Corynespora cassiicola Leaf Fall Disease Putative Effectors.</title>
        <authorList>
            <person name="Lopez D."/>
            <person name="Ribeiro S."/>
            <person name="Label P."/>
            <person name="Fumanal B."/>
            <person name="Venisse J.S."/>
            <person name="Kohler A."/>
            <person name="de Oliveira R.R."/>
            <person name="Labutti K."/>
            <person name="Lipzen A."/>
            <person name="Lail K."/>
            <person name="Bauer D."/>
            <person name="Ohm R.A."/>
            <person name="Barry K.W."/>
            <person name="Spatafora J."/>
            <person name="Grigoriev I.V."/>
            <person name="Martin F.M."/>
            <person name="Pujade-Renaud V."/>
        </authorList>
    </citation>
    <scope>NUCLEOTIDE SEQUENCE [LARGE SCALE GENOMIC DNA]</scope>
    <source>
        <strain evidence="2 3">Philippines</strain>
    </source>
</reference>
<protein>
    <submittedName>
        <fullName evidence="2">Uncharacterized protein</fullName>
    </submittedName>
</protein>
<feature type="compositionally biased region" description="Polar residues" evidence="1">
    <location>
        <begin position="1"/>
        <end position="15"/>
    </location>
</feature>
<sequence length="102" mass="10340">MPAGTATRTPASLSANPLVLADPAPPYATTSEQTTMADGTPPHSMRGAALGASAIRGAARCPGAQAAPKGLAREQQAARPPRYALRRPLAPMSKLHLDTAGS</sequence>
<gene>
    <name evidence="2" type="ORF">BS50DRAFT_588403</name>
</gene>
<dbReference type="EMBL" id="KZ678135">
    <property type="protein sequence ID" value="PSN67437.1"/>
    <property type="molecule type" value="Genomic_DNA"/>
</dbReference>
<dbReference type="AlphaFoldDB" id="A0A2T2NPS6"/>
<name>A0A2T2NPS6_CORCC</name>
<dbReference type="Proteomes" id="UP000240883">
    <property type="component" value="Unassembled WGS sequence"/>
</dbReference>
<evidence type="ECO:0000313" key="3">
    <source>
        <dbReference type="Proteomes" id="UP000240883"/>
    </source>
</evidence>
<organism evidence="2 3">
    <name type="scientific">Corynespora cassiicola Philippines</name>
    <dbReference type="NCBI Taxonomy" id="1448308"/>
    <lineage>
        <taxon>Eukaryota</taxon>
        <taxon>Fungi</taxon>
        <taxon>Dikarya</taxon>
        <taxon>Ascomycota</taxon>
        <taxon>Pezizomycotina</taxon>
        <taxon>Dothideomycetes</taxon>
        <taxon>Pleosporomycetidae</taxon>
        <taxon>Pleosporales</taxon>
        <taxon>Corynesporascaceae</taxon>
        <taxon>Corynespora</taxon>
    </lineage>
</organism>
<feature type="region of interest" description="Disordered" evidence="1">
    <location>
        <begin position="1"/>
        <end position="47"/>
    </location>
</feature>
<evidence type="ECO:0000313" key="2">
    <source>
        <dbReference type="EMBL" id="PSN67437.1"/>
    </source>
</evidence>